<evidence type="ECO:0000256" key="1">
    <source>
        <dbReference type="SAM" id="Phobius"/>
    </source>
</evidence>
<proteinExistence type="predicted"/>
<feature type="chain" id="PRO_5025458827" description="Ionotropic glutamate receptor C-terminal domain-containing protein" evidence="2">
    <location>
        <begin position="19"/>
        <end position="233"/>
    </location>
</feature>
<dbReference type="SUPFAM" id="SSF53850">
    <property type="entry name" value="Periplasmic binding protein-like II"/>
    <property type="match status" value="1"/>
</dbReference>
<reference evidence="3 4" key="1">
    <citation type="journal article" date="2019" name="Genome Biol. Evol.">
        <title>The Rhododendron genome and chromosomal organization provide insight into shared whole-genome duplications across the heath family (Ericaceae).</title>
        <authorList>
            <person name="Soza V.L."/>
            <person name="Lindsley D."/>
            <person name="Waalkes A."/>
            <person name="Ramage E."/>
            <person name="Patwardhan R.P."/>
            <person name="Burton J.N."/>
            <person name="Adey A."/>
            <person name="Kumar A."/>
            <person name="Qiu R."/>
            <person name="Shendure J."/>
            <person name="Hall B."/>
        </authorList>
    </citation>
    <scope>NUCLEOTIDE SEQUENCE [LARGE SCALE GENOMIC DNA]</scope>
    <source>
        <strain evidence="3">RSF 1966-606</strain>
    </source>
</reference>
<comment type="caution">
    <text evidence="3">The sequence shown here is derived from an EMBL/GenBank/DDBJ whole genome shotgun (WGS) entry which is preliminary data.</text>
</comment>
<feature type="signal peptide" evidence="2">
    <location>
        <begin position="1"/>
        <end position="18"/>
    </location>
</feature>
<keyword evidence="1" id="KW-0472">Membrane</keyword>
<dbReference type="AlphaFoldDB" id="A0A6A4LV72"/>
<dbReference type="OrthoDB" id="5984008at2759"/>
<sequence>MSILFMLFLLLLSQVSVAEDDYCEGYNKNDKLTIAVPGNASFKSFVNIRSRFENPHRKLYSGFCIRVFNRSAELLGCKLPYEFVEFYGTYDELVKQVANKIFGKDHSSLAANVSKAILQLSEEGTLARMEINWLTPNDCSESMEDADSLSLRSLWGIFLFSIGTSSVCFLLCLGHLLRNYLRNHSSDDQNQNNESGPTRNRMQVTRSIARYFRDAELKHRSPTSRGRVVPVEA</sequence>
<name>A0A6A4LV72_9ERIC</name>
<evidence type="ECO:0000313" key="3">
    <source>
        <dbReference type="EMBL" id="KAE9461910.1"/>
    </source>
</evidence>
<dbReference type="Proteomes" id="UP000428333">
    <property type="component" value="Linkage Group LG04"/>
</dbReference>
<keyword evidence="1" id="KW-0812">Transmembrane</keyword>
<keyword evidence="2" id="KW-0732">Signal</keyword>
<accession>A0A6A4LV72</accession>
<organism evidence="3 4">
    <name type="scientific">Rhododendron williamsianum</name>
    <dbReference type="NCBI Taxonomy" id="262921"/>
    <lineage>
        <taxon>Eukaryota</taxon>
        <taxon>Viridiplantae</taxon>
        <taxon>Streptophyta</taxon>
        <taxon>Embryophyta</taxon>
        <taxon>Tracheophyta</taxon>
        <taxon>Spermatophyta</taxon>
        <taxon>Magnoliopsida</taxon>
        <taxon>eudicotyledons</taxon>
        <taxon>Gunneridae</taxon>
        <taxon>Pentapetalae</taxon>
        <taxon>asterids</taxon>
        <taxon>Ericales</taxon>
        <taxon>Ericaceae</taxon>
        <taxon>Ericoideae</taxon>
        <taxon>Rhodoreae</taxon>
        <taxon>Rhododendron</taxon>
    </lineage>
</organism>
<dbReference type="PANTHER" id="PTHR18966">
    <property type="entry name" value="IONOTROPIC GLUTAMATE RECEPTOR"/>
    <property type="match status" value="1"/>
</dbReference>
<keyword evidence="1" id="KW-1133">Transmembrane helix</keyword>
<feature type="non-terminal residue" evidence="3">
    <location>
        <position position="1"/>
    </location>
</feature>
<evidence type="ECO:0008006" key="5">
    <source>
        <dbReference type="Google" id="ProtNLM"/>
    </source>
</evidence>
<keyword evidence="4" id="KW-1185">Reference proteome</keyword>
<evidence type="ECO:0000256" key="2">
    <source>
        <dbReference type="SAM" id="SignalP"/>
    </source>
</evidence>
<gene>
    <name evidence="3" type="ORF">C3L33_06179</name>
</gene>
<dbReference type="EMBL" id="QEFC01000933">
    <property type="protein sequence ID" value="KAE9461910.1"/>
    <property type="molecule type" value="Genomic_DNA"/>
</dbReference>
<evidence type="ECO:0000313" key="4">
    <source>
        <dbReference type="Proteomes" id="UP000428333"/>
    </source>
</evidence>
<dbReference type="InterPro" id="IPR015683">
    <property type="entry name" value="Ionotropic_Glu_rcpt"/>
</dbReference>
<protein>
    <recommendedName>
        <fullName evidence="5">Ionotropic glutamate receptor C-terminal domain-containing protein</fullName>
    </recommendedName>
</protein>
<dbReference type="Gene3D" id="3.40.190.10">
    <property type="entry name" value="Periplasmic binding protein-like II"/>
    <property type="match status" value="1"/>
</dbReference>
<feature type="transmembrane region" description="Helical" evidence="1">
    <location>
        <begin position="154"/>
        <end position="177"/>
    </location>
</feature>